<dbReference type="InterPro" id="IPR005502">
    <property type="entry name" value="Ribosyl_crysJ1"/>
</dbReference>
<evidence type="ECO:0000313" key="3">
    <source>
        <dbReference type="EMBL" id="MDM8275795.1"/>
    </source>
</evidence>
<accession>A0ABT7VBC8</accession>
<sequence length="171" mass="17969">MHRARGCDGERDCGNGSLMRIVPFAFTDASDDDVARASAITNAHAVPRRACVTYVHAVRALAGGVQVPQAIAGIADTARPFERVRDVARLERGAVRSGGYVVDTLEAALWCLATTGTYASCVLSAVNLGEDTDTTAAVVGALASIVYGRAGIPREWLEALRGKDVIERALG</sequence>
<dbReference type="PANTHER" id="PTHR16222:SF24">
    <property type="entry name" value="ADP-RIBOSYLHYDROLASE ARH3"/>
    <property type="match status" value="1"/>
</dbReference>
<dbReference type="EMBL" id="JAUDDZ010000022">
    <property type="protein sequence ID" value="MDM8275795.1"/>
    <property type="molecule type" value="Genomic_DNA"/>
</dbReference>
<dbReference type="SUPFAM" id="SSF101478">
    <property type="entry name" value="ADP-ribosylglycohydrolase"/>
    <property type="match status" value="1"/>
</dbReference>
<reference evidence="4" key="1">
    <citation type="submission" date="2023-06" db="EMBL/GenBank/DDBJ databases">
        <title>Identification and characterization of horizontal gene transfer across gut microbiota members of farm animals based on homology search.</title>
        <authorList>
            <person name="Zeman M."/>
            <person name="Kubasova T."/>
            <person name="Jahodarova E."/>
            <person name="Nykrynova M."/>
            <person name="Rychlik I."/>
        </authorList>
    </citation>
    <scope>NUCLEOTIDE SEQUENCE [LARGE SCALE GENOMIC DNA]</scope>
    <source>
        <strain evidence="4">154_Feed</strain>
    </source>
</reference>
<dbReference type="GO" id="GO:0016798">
    <property type="term" value="F:hydrolase activity, acting on glycosyl bonds"/>
    <property type="evidence" value="ECO:0007669"/>
    <property type="project" value="UniProtKB-KW"/>
</dbReference>
<keyword evidence="3" id="KW-0326">Glycosidase</keyword>
<dbReference type="InterPro" id="IPR036705">
    <property type="entry name" value="Ribosyl_crysJ1_sf"/>
</dbReference>
<keyword evidence="4" id="KW-1185">Reference proteome</keyword>
<gene>
    <name evidence="3" type="ORF">QUW28_09885</name>
</gene>
<comment type="caution">
    <text evidence="3">The sequence shown here is derived from an EMBL/GenBank/DDBJ whole genome shotgun (WGS) entry which is preliminary data.</text>
</comment>
<protein>
    <submittedName>
        <fullName evidence="3">ADP-ribosylglycohydrolase family protein</fullName>
        <ecNumber evidence="3">3.2.2.-</ecNumber>
    </submittedName>
</protein>
<dbReference type="InterPro" id="IPR050792">
    <property type="entry name" value="ADP-ribosylglycohydrolase"/>
</dbReference>
<dbReference type="PANTHER" id="PTHR16222">
    <property type="entry name" value="ADP-RIBOSYLGLYCOHYDROLASE"/>
    <property type="match status" value="1"/>
</dbReference>
<dbReference type="Gene3D" id="1.10.4080.10">
    <property type="entry name" value="ADP-ribosylation/Crystallin J1"/>
    <property type="match status" value="1"/>
</dbReference>
<evidence type="ECO:0000313" key="4">
    <source>
        <dbReference type="Proteomes" id="UP001529421"/>
    </source>
</evidence>
<keyword evidence="2 3" id="KW-0378">Hydrolase</keyword>
<evidence type="ECO:0000256" key="1">
    <source>
        <dbReference type="ARBA" id="ARBA00010702"/>
    </source>
</evidence>
<comment type="similarity">
    <text evidence="1">Belongs to the ADP-ribosylglycohydrolase family.</text>
</comment>
<evidence type="ECO:0000256" key="2">
    <source>
        <dbReference type="ARBA" id="ARBA00022801"/>
    </source>
</evidence>
<dbReference type="Proteomes" id="UP001529421">
    <property type="component" value="Unassembled WGS sequence"/>
</dbReference>
<dbReference type="EC" id="3.2.2.-" evidence="3"/>
<organism evidence="3 4">
    <name type="scientific">Enorma phocaeensis</name>
    <dbReference type="NCBI Taxonomy" id="1871019"/>
    <lineage>
        <taxon>Bacteria</taxon>
        <taxon>Bacillati</taxon>
        <taxon>Actinomycetota</taxon>
        <taxon>Coriobacteriia</taxon>
        <taxon>Coriobacteriales</taxon>
        <taxon>Coriobacteriaceae</taxon>
        <taxon>Enorma</taxon>
    </lineage>
</organism>
<name>A0ABT7VBC8_9ACTN</name>
<proteinExistence type="inferred from homology"/>
<dbReference type="Pfam" id="PF03747">
    <property type="entry name" value="ADP_ribosyl_GH"/>
    <property type="match status" value="1"/>
</dbReference>